<evidence type="ECO:0000313" key="3">
    <source>
        <dbReference type="EMBL" id="MFC6239354.1"/>
    </source>
</evidence>
<dbReference type="Pfam" id="PF01039">
    <property type="entry name" value="Carboxyl_trans"/>
    <property type="match status" value="1"/>
</dbReference>
<dbReference type="PROSITE" id="PS50980">
    <property type="entry name" value="COA_CT_NTER"/>
    <property type="match status" value="1"/>
</dbReference>
<dbReference type="GO" id="GO:0016874">
    <property type="term" value="F:ligase activity"/>
    <property type="evidence" value="ECO:0007669"/>
    <property type="project" value="UniProtKB-KW"/>
</dbReference>
<sequence>MARIASRVDLRSPAYADNRAAMLEALGEIDALTAQVVRGGGTSDDAKAATAVAKLRGRGKLLPRERIGLLIDRGSPFLELSPLAGHGTDDPLGGGMVSGIGRINGVECVISANDPTVKGGAQGPTSVAKGLRAMEIARVNRLPLVSLTESAGADLPKQAEIFVPGGASFKNLTRLSAAGIPTITLVFGSSTAGGAYVPGMSDYVVLQKDAAKVYLGGPPLVKMAIDEDADEEQLGGAEMHARTSGLADYLAADEPDALRIGRDIVGHLNWRTLGPGRSKAPVAPAYDADELLGIASADVRVPFEVREVIARVVDGSELEEFKPLYGSTLVTGWAHLDGFPIGILANNGILFSEEAEKGAQFIQLCERHDVPILFIQNITGFMVGTRYEQGGIIKDGAKLINAVSNSTVPHLTLMVGASYGAGNYGMSGRAYDPRFVFTWPNHRIAVMGPKQLGGVLEIVAKQRTEAAGQPFDANAFAPMREAFEQQVEAQSTALFATGRLWDDGIIDPRDTRTVLSLALSAVHSAPVQGANTYGVFRM</sequence>
<dbReference type="InterPro" id="IPR045190">
    <property type="entry name" value="MCCB/AccD1-like"/>
</dbReference>
<protein>
    <submittedName>
        <fullName evidence="3">Acyl-CoA carboxylase subunit beta</fullName>
        <ecNumber evidence="3">6.-.-.-</ecNumber>
    </submittedName>
</protein>
<dbReference type="Proteomes" id="UP001596138">
    <property type="component" value="Unassembled WGS sequence"/>
</dbReference>
<gene>
    <name evidence="3" type="ORF">ACFQGU_15880</name>
</gene>
<feature type="domain" description="CoA carboxyltransferase C-terminal" evidence="2">
    <location>
        <begin position="28"/>
        <end position="288"/>
    </location>
</feature>
<keyword evidence="3" id="KW-0436">Ligase</keyword>
<dbReference type="PANTHER" id="PTHR22855:SF46">
    <property type="entry name" value="METHYLCROTONOYL-COA CARBOXYLASE"/>
    <property type="match status" value="1"/>
</dbReference>
<dbReference type="EC" id="6.-.-.-" evidence="3"/>
<dbReference type="InterPro" id="IPR029045">
    <property type="entry name" value="ClpP/crotonase-like_dom_sf"/>
</dbReference>
<feature type="domain" description="CoA carboxyltransferase N-terminal" evidence="1">
    <location>
        <begin position="22"/>
        <end position="280"/>
    </location>
</feature>
<dbReference type="RefSeq" id="WP_386768580.1">
    <property type="nucleotide sequence ID" value="NZ_JBHSTI010000018.1"/>
</dbReference>
<dbReference type="InterPro" id="IPR034733">
    <property type="entry name" value="AcCoA_carboxyl_beta"/>
</dbReference>
<dbReference type="InterPro" id="IPR011763">
    <property type="entry name" value="COA_CT_C"/>
</dbReference>
<feature type="domain" description="CoA carboxyltransferase C-terminal" evidence="2">
    <location>
        <begin position="287"/>
        <end position="521"/>
    </location>
</feature>
<name>A0ABW1T4G2_9ACTN</name>
<keyword evidence="4" id="KW-1185">Reference proteome</keyword>
<organism evidence="3 4">
    <name type="scientific">Longivirga aurantiaca</name>
    <dbReference type="NCBI Taxonomy" id="1837743"/>
    <lineage>
        <taxon>Bacteria</taxon>
        <taxon>Bacillati</taxon>
        <taxon>Actinomycetota</taxon>
        <taxon>Actinomycetes</taxon>
        <taxon>Sporichthyales</taxon>
        <taxon>Sporichthyaceae</taxon>
        <taxon>Longivirga</taxon>
    </lineage>
</organism>
<proteinExistence type="predicted"/>
<dbReference type="EMBL" id="JBHSTI010000018">
    <property type="protein sequence ID" value="MFC6239354.1"/>
    <property type="molecule type" value="Genomic_DNA"/>
</dbReference>
<accession>A0ABW1T4G2</accession>
<evidence type="ECO:0000259" key="1">
    <source>
        <dbReference type="PROSITE" id="PS50980"/>
    </source>
</evidence>
<comment type="caution">
    <text evidence="3">The sequence shown here is derived from an EMBL/GenBank/DDBJ whole genome shotgun (WGS) entry which is preliminary data.</text>
</comment>
<reference evidence="4" key="1">
    <citation type="journal article" date="2019" name="Int. J. Syst. Evol. Microbiol.">
        <title>The Global Catalogue of Microorganisms (GCM) 10K type strain sequencing project: providing services to taxonomists for standard genome sequencing and annotation.</title>
        <authorList>
            <consortium name="The Broad Institute Genomics Platform"/>
            <consortium name="The Broad Institute Genome Sequencing Center for Infectious Disease"/>
            <person name="Wu L."/>
            <person name="Ma J."/>
        </authorList>
    </citation>
    <scope>NUCLEOTIDE SEQUENCE [LARGE SCALE GENOMIC DNA]</scope>
    <source>
        <strain evidence="4">CGMCC 4.7317</strain>
    </source>
</reference>
<dbReference type="PANTHER" id="PTHR22855">
    <property type="entry name" value="ACETYL, PROPIONYL, PYRUVATE, AND GLUTACONYL CARBOXYLASE-RELATED"/>
    <property type="match status" value="1"/>
</dbReference>
<dbReference type="Gene3D" id="3.90.226.10">
    <property type="entry name" value="2-enoyl-CoA Hydratase, Chain A, domain 1"/>
    <property type="match status" value="2"/>
</dbReference>
<dbReference type="PROSITE" id="PS50989">
    <property type="entry name" value="COA_CT_CTER"/>
    <property type="match status" value="2"/>
</dbReference>
<evidence type="ECO:0000259" key="2">
    <source>
        <dbReference type="PROSITE" id="PS50989"/>
    </source>
</evidence>
<dbReference type="InterPro" id="IPR011762">
    <property type="entry name" value="COA_CT_N"/>
</dbReference>
<dbReference type="SUPFAM" id="SSF52096">
    <property type="entry name" value="ClpP/crotonase"/>
    <property type="match status" value="2"/>
</dbReference>
<evidence type="ECO:0000313" key="4">
    <source>
        <dbReference type="Proteomes" id="UP001596138"/>
    </source>
</evidence>